<dbReference type="InterPro" id="IPR036291">
    <property type="entry name" value="NAD(P)-bd_dom_sf"/>
</dbReference>
<reference evidence="12 13" key="1">
    <citation type="submission" date="2016-11" db="EMBL/GenBank/DDBJ databases">
        <authorList>
            <person name="Jaros S."/>
            <person name="Januszkiewicz K."/>
            <person name="Wedrychowicz H."/>
        </authorList>
    </citation>
    <scope>NUCLEOTIDE SEQUENCE [LARGE SCALE GENOMIC DNA]</scope>
    <source>
        <strain evidence="12 13">CGMCC 1.8863</strain>
    </source>
</reference>
<dbReference type="InterPro" id="IPR003148">
    <property type="entry name" value="RCK_N"/>
</dbReference>
<dbReference type="GO" id="GO:0015297">
    <property type="term" value="F:antiporter activity"/>
    <property type="evidence" value="ECO:0007669"/>
    <property type="project" value="UniProtKB-KW"/>
</dbReference>
<dbReference type="STRING" id="558155.SAMN04487911_13414"/>
<accession>A0A1M6LUX8</accession>
<evidence type="ECO:0000256" key="1">
    <source>
        <dbReference type="ARBA" id="ARBA00004651"/>
    </source>
</evidence>
<keyword evidence="5 9" id="KW-0812">Transmembrane</keyword>
<organism evidence="12 13">
    <name type="scientific">Arenibacter nanhaiticus</name>
    <dbReference type="NCBI Taxonomy" id="558155"/>
    <lineage>
        <taxon>Bacteria</taxon>
        <taxon>Pseudomonadati</taxon>
        <taxon>Bacteroidota</taxon>
        <taxon>Flavobacteriia</taxon>
        <taxon>Flavobacteriales</taxon>
        <taxon>Flavobacteriaceae</taxon>
        <taxon>Arenibacter</taxon>
    </lineage>
</organism>
<feature type="transmembrane region" description="Helical" evidence="9">
    <location>
        <begin position="88"/>
        <end position="106"/>
    </location>
</feature>
<sequence length="684" mass="75731">MPNDKACPTNSSTILVKFLLRSKVPNSGYFKAFWIKFNINQPRFFLYRAIFLFFKTYIASNFFMVELAGIIILGIIAQWVAWKLKLPAILPLILIGLLVGPIATMFTDDSSKLIEPIWNGTKGLFPGDSLYYFVSLAISIILFEGGLTLKRSEVANVGPVITKLITVGSLVTFFGAGLAAHFIFGLNWQMSFLFSSLIIVTGPTVITPILRNIPLKKDLSAVLKWEGILIDPIGALAAVLVYEFIRVGGGGDYTVTALIEFGKILLFGFTFGFTFAHALVFVIKNNFVPHYLLNVVSLSTVLLVFVMSDVFAHESGLLAVVIMGMVMGNTDLPNLKELLYFKESLSILLISILFILLAANINLADLELIYTWKTVALFCSIVFVIRPLGVFLSATRSNLSFRDKLFIGWVGPRGIVAAGIASLFGSKLLVQGEADAQFITPLVFMIVLGTVLLNATTARLFAKLIGVFLNKSEGILIIGASKISRLIGNYLQDNNRHVVLIDNNPNNVNKAKRQGLEAIAANIYADSITDNIELSDVGYLLALTGNSDINNFAIKHFKKEYGENGAYRLINSSEMNDPEKNPKEGLFSHTDDFINLTETSRKYPKINEIEVNNKEHYDGLIELSKADKDIVPLFLKMPDGELRIISSFSKEMDDITEGCILVYLGKEFDLEDGVKEEKPKEMEV</sequence>
<dbReference type="PANTHER" id="PTHR32507:SF0">
    <property type="entry name" value="NA(+)_H(+) ANTIPORTER 2-RELATED"/>
    <property type="match status" value="1"/>
</dbReference>
<gene>
    <name evidence="12" type="ORF">SAMN04487911_13414</name>
</gene>
<comment type="subcellular location">
    <subcellularLocation>
        <location evidence="1">Cell membrane</location>
        <topology evidence="1">Multi-pass membrane protein</topology>
    </subcellularLocation>
</comment>
<evidence type="ECO:0000259" key="10">
    <source>
        <dbReference type="Pfam" id="PF00999"/>
    </source>
</evidence>
<dbReference type="PANTHER" id="PTHR32507">
    <property type="entry name" value="NA(+)/H(+) ANTIPORTER 1"/>
    <property type="match status" value="1"/>
</dbReference>
<evidence type="ECO:0000256" key="4">
    <source>
        <dbReference type="ARBA" id="ARBA00022475"/>
    </source>
</evidence>
<protein>
    <submittedName>
        <fullName evidence="12">NhaP-type Na+/H+ or K+/H+ antiporter</fullName>
    </submittedName>
</protein>
<keyword evidence="4" id="KW-1003">Cell membrane</keyword>
<feature type="transmembrane region" description="Helical" evidence="9">
    <location>
        <begin position="50"/>
        <end position="76"/>
    </location>
</feature>
<evidence type="ECO:0000256" key="5">
    <source>
        <dbReference type="ARBA" id="ARBA00022692"/>
    </source>
</evidence>
<dbReference type="GO" id="GO:0005886">
    <property type="term" value="C:plasma membrane"/>
    <property type="evidence" value="ECO:0007669"/>
    <property type="project" value="UniProtKB-SubCell"/>
</dbReference>
<dbReference type="Gene3D" id="3.40.50.720">
    <property type="entry name" value="NAD(P)-binding Rossmann-like Domain"/>
    <property type="match status" value="1"/>
</dbReference>
<feature type="transmembrane region" description="Helical" evidence="9">
    <location>
        <begin position="406"/>
        <end position="426"/>
    </location>
</feature>
<dbReference type="Pfam" id="PF02254">
    <property type="entry name" value="TrkA_N"/>
    <property type="match status" value="1"/>
</dbReference>
<feature type="transmembrane region" description="Helical" evidence="9">
    <location>
        <begin position="264"/>
        <end position="283"/>
    </location>
</feature>
<dbReference type="EMBL" id="FQYX01000034">
    <property type="protein sequence ID" value="SHJ74980.1"/>
    <property type="molecule type" value="Genomic_DNA"/>
</dbReference>
<evidence type="ECO:0000256" key="3">
    <source>
        <dbReference type="ARBA" id="ARBA00022449"/>
    </source>
</evidence>
<feature type="transmembrane region" description="Helical" evidence="9">
    <location>
        <begin position="222"/>
        <end position="244"/>
    </location>
</feature>
<feature type="transmembrane region" description="Helical" evidence="9">
    <location>
        <begin position="130"/>
        <end position="149"/>
    </location>
</feature>
<evidence type="ECO:0000256" key="9">
    <source>
        <dbReference type="SAM" id="Phobius"/>
    </source>
</evidence>
<keyword evidence="3" id="KW-0050">Antiport</keyword>
<evidence type="ECO:0000256" key="8">
    <source>
        <dbReference type="ARBA" id="ARBA00023136"/>
    </source>
</evidence>
<evidence type="ECO:0000313" key="13">
    <source>
        <dbReference type="Proteomes" id="UP000184231"/>
    </source>
</evidence>
<keyword evidence="7" id="KW-0406">Ion transport</keyword>
<keyword evidence="2" id="KW-0813">Transport</keyword>
<name>A0A1M6LUX8_9FLAO</name>
<feature type="transmembrane region" description="Helical" evidence="9">
    <location>
        <begin position="438"/>
        <end position="462"/>
    </location>
</feature>
<evidence type="ECO:0000256" key="6">
    <source>
        <dbReference type="ARBA" id="ARBA00022989"/>
    </source>
</evidence>
<dbReference type="Gene3D" id="1.20.1530.20">
    <property type="match status" value="1"/>
</dbReference>
<feature type="domain" description="RCK N-terminal" evidence="11">
    <location>
        <begin position="475"/>
        <end position="563"/>
    </location>
</feature>
<evidence type="ECO:0000256" key="2">
    <source>
        <dbReference type="ARBA" id="ARBA00022448"/>
    </source>
</evidence>
<evidence type="ECO:0000256" key="7">
    <source>
        <dbReference type="ARBA" id="ARBA00023065"/>
    </source>
</evidence>
<dbReference type="SUPFAM" id="SSF51735">
    <property type="entry name" value="NAD(P)-binding Rossmann-fold domains"/>
    <property type="match status" value="1"/>
</dbReference>
<proteinExistence type="predicted"/>
<evidence type="ECO:0000259" key="11">
    <source>
        <dbReference type="Pfam" id="PF02254"/>
    </source>
</evidence>
<evidence type="ECO:0000313" key="12">
    <source>
        <dbReference type="EMBL" id="SHJ74980.1"/>
    </source>
</evidence>
<keyword evidence="13" id="KW-1185">Reference proteome</keyword>
<feature type="transmembrane region" description="Helical" evidence="9">
    <location>
        <begin position="161"/>
        <end position="184"/>
    </location>
</feature>
<dbReference type="Pfam" id="PF00999">
    <property type="entry name" value="Na_H_Exchanger"/>
    <property type="match status" value="1"/>
</dbReference>
<dbReference type="GO" id="GO:1902600">
    <property type="term" value="P:proton transmembrane transport"/>
    <property type="evidence" value="ECO:0007669"/>
    <property type="project" value="InterPro"/>
</dbReference>
<feature type="transmembrane region" description="Helical" evidence="9">
    <location>
        <begin position="290"/>
        <end position="308"/>
    </location>
</feature>
<keyword evidence="6 9" id="KW-1133">Transmembrane helix</keyword>
<feature type="transmembrane region" description="Helical" evidence="9">
    <location>
        <begin position="190"/>
        <end position="210"/>
    </location>
</feature>
<dbReference type="InterPro" id="IPR038770">
    <property type="entry name" value="Na+/solute_symporter_sf"/>
</dbReference>
<feature type="transmembrane region" description="Helical" evidence="9">
    <location>
        <begin position="344"/>
        <end position="363"/>
    </location>
</feature>
<keyword evidence="8 9" id="KW-0472">Membrane</keyword>
<dbReference type="AlphaFoldDB" id="A0A1M6LUX8"/>
<dbReference type="InterPro" id="IPR006153">
    <property type="entry name" value="Cation/H_exchanger_TM"/>
</dbReference>
<dbReference type="GO" id="GO:0006813">
    <property type="term" value="P:potassium ion transport"/>
    <property type="evidence" value="ECO:0007669"/>
    <property type="project" value="InterPro"/>
</dbReference>
<feature type="domain" description="Cation/H+ exchanger transmembrane" evidence="10">
    <location>
        <begin position="75"/>
        <end position="459"/>
    </location>
</feature>
<feature type="transmembrane region" description="Helical" evidence="9">
    <location>
        <begin position="375"/>
        <end position="394"/>
    </location>
</feature>
<dbReference type="Proteomes" id="UP000184231">
    <property type="component" value="Unassembled WGS sequence"/>
</dbReference>